<comment type="caution">
    <text evidence="2">The sequence shown here is derived from an EMBL/GenBank/DDBJ whole genome shotgun (WGS) entry which is preliminary data.</text>
</comment>
<accession>A0A5B6WIT2</accession>
<feature type="region of interest" description="Disordered" evidence="1">
    <location>
        <begin position="1"/>
        <end position="23"/>
    </location>
</feature>
<dbReference type="EMBL" id="SMMG02000003">
    <property type="protein sequence ID" value="KAA3481811.1"/>
    <property type="molecule type" value="Genomic_DNA"/>
</dbReference>
<organism evidence="2 3">
    <name type="scientific">Gossypium australe</name>
    <dbReference type="NCBI Taxonomy" id="47621"/>
    <lineage>
        <taxon>Eukaryota</taxon>
        <taxon>Viridiplantae</taxon>
        <taxon>Streptophyta</taxon>
        <taxon>Embryophyta</taxon>
        <taxon>Tracheophyta</taxon>
        <taxon>Spermatophyta</taxon>
        <taxon>Magnoliopsida</taxon>
        <taxon>eudicotyledons</taxon>
        <taxon>Gunneridae</taxon>
        <taxon>Pentapetalae</taxon>
        <taxon>rosids</taxon>
        <taxon>malvids</taxon>
        <taxon>Malvales</taxon>
        <taxon>Malvaceae</taxon>
        <taxon>Malvoideae</taxon>
        <taxon>Gossypium</taxon>
    </lineage>
</organism>
<sequence length="90" mass="9529">MAKGGAKRVDSPVHGAFEGPILGSPQEFNLCFCVLGRRRHDEAVVDAVRSRARGKACTAAPLCSLSCNENGAKTFEKPILPGPAKPQLLL</sequence>
<evidence type="ECO:0000313" key="2">
    <source>
        <dbReference type="EMBL" id="KAA3481811.1"/>
    </source>
</evidence>
<dbReference type="AlphaFoldDB" id="A0A5B6WIT2"/>
<gene>
    <name evidence="2" type="ORF">EPI10_022146</name>
</gene>
<evidence type="ECO:0000256" key="1">
    <source>
        <dbReference type="SAM" id="MobiDB-lite"/>
    </source>
</evidence>
<name>A0A5B6WIT2_9ROSI</name>
<proteinExistence type="predicted"/>
<reference evidence="2" key="1">
    <citation type="submission" date="2019-08" db="EMBL/GenBank/DDBJ databases">
        <authorList>
            <person name="Liu F."/>
        </authorList>
    </citation>
    <scope>NUCLEOTIDE SEQUENCE [LARGE SCALE GENOMIC DNA]</scope>
    <source>
        <strain evidence="2">PA1801</strain>
        <tissue evidence="2">Leaf</tissue>
    </source>
</reference>
<evidence type="ECO:0000313" key="3">
    <source>
        <dbReference type="Proteomes" id="UP000325315"/>
    </source>
</evidence>
<keyword evidence="3" id="KW-1185">Reference proteome</keyword>
<dbReference type="Proteomes" id="UP000325315">
    <property type="component" value="Unassembled WGS sequence"/>
</dbReference>
<dbReference type="OrthoDB" id="10580354at2759"/>
<protein>
    <submittedName>
        <fullName evidence="2">Uncharacterized protein</fullName>
    </submittedName>
</protein>